<comment type="caution">
    <text evidence="1">The sequence shown here is derived from an EMBL/GenBank/DDBJ whole genome shotgun (WGS) entry which is preliminary data.</text>
</comment>
<keyword evidence="2" id="KW-1185">Reference proteome</keyword>
<reference evidence="1 2" key="1">
    <citation type="submission" date="2024-07" db="EMBL/GenBank/DDBJ databases">
        <title>Marimonas sp.nov., isolated from tidal-flat sediment.</title>
        <authorList>
            <person name="Jayan J.N."/>
            <person name="Lee S.S."/>
        </authorList>
    </citation>
    <scope>NUCLEOTIDE SEQUENCE [LARGE SCALE GENOMIC DNA]</scope>
    <source>
        <strain evidence="1 2">MJW-29</strain>
    </source>
</reference>
<dbReference type="RefSeq" id="WP_367877064.1">
    <property type="nucleotide sequence ID" value="NZ_JBFNXX010000004.1"/>
</dbReference>
<dbReference type="EMBL" id="JBFNXX010000004">
    <property type="protein sequence ID" value="MEW9919360.1"/>
    <property type="molecule type" value="Genomic_DNA"/>
</dbReference>
<proteinExistence type="predicted"/>
<dbReference type="Gene3D" id="3.10.450.50">
    <property type="match status" value="1"/>
</dbReference>
<dbReference type="SUPFAM" id="SSF54427">
    <property type="entry name" value="NTF2-like"/>
    <property type="match status" value="1"/>
</dbReference>
<name>A0ABV3RK52_9RHOB</name>
<organism evidence="1 2">
    <name type="scientific">Sulfitobacter sediminis</name>
    <dbReference type="NCBI Taxonomy" id="3234186"/>
    <lineage>
        <taxon>Bacteria</taxon>
        <taxon>Pseudomonadati</taxon>
        <taxon>Pseudomonadota</taxon>
        <taxon>Alphaproteobacteria</taxon>
        <taxon>Rhodobacterales</taxon>
        <taxon>Roseobacteraceae</taxon>
        <taxon>Sulfitobacter</taxon>
    </lineage>
</organism>
<sequence length="127" mass="14266">MSGDTQKRTAFLREYLAGVQSMDPERAMRAAAPGYLWYDGLVAEPITKDRFANYLLGWEERMKAIGGTGRYEVSDELSADQDGHILRWAWWRFVGTDVGGSALLKVGDEGVIYEKIAYFKPVDPAKV</sequence>
<evidence type="ECO:0000313" key="2">
    <source>
        <dbReference type="Proteomes" id="UP001556098"/>
    </source>
</evidence>
<evidence type="ECO:0000313" key="1">
    <source>
        <dbReference type="EMBL" id="MEW9919360.1"/>
    </source>
</evidence>
<protein>
    <recommendedName>
        <fullName evidence="3">SnoaL-like domain-containing protein</fullName>
    </recommendedName>
</protein>
<dbReference type="InterPro" id="IPR032710">
    <property type="entry name" value="NTF2-like_dom_sf"/>
</dbReference>
<gene>
    <name evidence="1" type="ORF">AB2B41_07080</name>
</gene>
<evidence type="ECO:0008006" key="3">
    <source>
        <dbReference type="Google" id="ProtNLM"/>
    </source>
</evidence>
<dbReference type="Proteomes" id="UP001556098">
    <property type="component" value="Unassembled WGS sequence"/>
</dbReference>
<accession>A0ABV3RK52</accession>